<dbReference type="PANTHER" id="PTHR38764:SF1">
    <property type="entry name" value="ACYL CARRIER PROTEIN PHOSPHODIESTERASE"/>
    <property type="match status" value="1"/>
</dbReference>
<dbReference type="Pfam" id="PF04336">
    <property type="entry name" value="ACP_PD"/>
    <property type="match status" value="1"/>
</dbReference>
<dbReference type="GO" id="GO:0008770">
    <property type="term" value="F:[acyl-carrier-protein] phosphodiesterase activity"/>
    <property type="evidence" value="ECO:0007669"/>
    <property type="project" value="UniProtKB-EC"/>
</dbReference>
<evidence type="ECO:0000256" key="1">
    <source>
        <dbReference type="ARBA" id="ARBA00022516"/>
    </source>
</evidence>
<dbReference type="EMBL" id="FLRB01000036">
    <property type="protein sequence ID" value="SBT22892.1"/>
    <property type="molecule type" value="Genomic_DNA"/>
</dbReference>
<reference evidence="6 7" key="2">
    <citation type="submission" date="2016-06" db="EMBL/GenBank/DDBJ databases">
        <authorList>
            <person name="Rodrigo-Torres L."/>
            <person name="Arahal D.R."/>
        </authorList>
    </citation>
    <scope>NUCLEOTIDE SEQUENCE [LARGE SCALE GENOMIC DNA]</scope>
    <source>
        <strain evidence="6 7">CECT 5116</strain>
    </source>
</reference>
<dbReference type="InterPro" id="IPR007431">
    <property type="entry name" value="ACP_PD"/>
</dbReference>
<dbReference type="RefSeq" id="WP_067038787.1">
    <property type="nucleotide sequence ID" value="NZ_FLRA01000037.1"/>
</dbReference>
<dbReference type="PANTHER" id="PTHR38764">
    <property type="entry name" value="ACYL CARRIER PROTEIN PHOSPHODIESTERASE"/>
    <property type="match status" value="1"/>
</dbReference>
<evidence type="ECO:0000256" key="4">
    <source>
        <dbReference type="ARBA" id="ARBA00023160"/>
    </source>
</evidence>
<accession>A0A1C3JWC6</accession>
<evidence type="ECO:0000313" key="7">
    <source>
        <dbReference type="Proteomes" id="UP000092840"/>
    </source>
</evidence>
<dbReference type="EMBL" id="FLRA01000037">
    <property type="protein sequence ID" value="SBT19432.1"/>
    <property type="molecule type" value="Genomic_DNA"/>
</dbReference>
<proteinExistence type="predicted"/>
<sequence>MNYVAHLHLAKITQTSYAGSLLGDFPWQPDPSAPKLLQGWRLHQAVDTFVDAHTESDRFKSMPRQGRRRFAGIVQDIAMDYWLIRHWADYDAQPFDAFASEAVSALVADKAYCPERLQRMITSLEDYNWLKELGTYEGVERAIHSIQKRWTLGHYLAPFIDELDVLLEQAHVPFNRLYPDVINEAQKRVLEGI</sequence>
<evidence type="ECO:0000313" key="5">
    <source>
        <dbReference type="EMBL" id="SBT19432.1"/>
    </source>
</evidence>
<evidence type="ECO:0000313" key="8">
    <source>
        <dbReference type="Proteomes" id="UP000092871"/>
    </source>
</evidence>
<keyword evidence="1" id="KW-0444">Lipid biosynthesis</keyword>
<keyword evidence="3" id="KW-0443">Lipid metabolism</keyword>
<keyword evidence="4" id="KW-0276">Fatty acid metabolism</keyword>
<protein>
    <submittedName>
        <fullName evidence="5">Acyl carrier protein phosphodiesterase</fullName>
        <ecNumber evidence="5">3.1.4.14</ecNumber>
    </submittedName>
</protein>
<evidence type="ECO:0000313" key="6">
    <source>
        <dbReference type="EMBL" id="SBT22892.1"/>
    </source>
</evidence>
<dbReference type="OrthoDB" id="8442777at2"/>
<dbReference type="EC" id="3.1.4.14" evidence="5"/>
<gene>
    <name evidence="5" type="primary">acpH</name>
    <name evidence="5" type="ORF">MGA5115_03597</name>
    <name evidence="6" type="ORF">MGA5116_03522</name>
</gene>
<evidence type="ECO:0000256" key="2">
    <source>
        <dbReference type="ARBA" id="ARBA00022801"/>
    </source>
</evidence>
<keyword evidence="7" id="KW-1185">Reference proteome</keyword>
<dbReference type="Proteomes" id="UP000092840">
    <property type="component" value="Unassembled WGS sequence"/>
</dbReference>
<name>A0A1C3JWC6_9GAMM</name>
<keyword evidence="2 5" id="KW-0378">Hydrolase</keyword>
<dbReference type="GO" id="GO:0006633">
    <property type="term" value="P:fatty acid biosynthetic process"/>
    <property type="evidence" value="ECO:0007669"/>
    <property type="project" value="UniProtKB-KW"/>
</dbReference>
<dbReference type="AlphaFoldDB" id="A0A1C3JWC6"/>
<organism evidence="5 8">
    <name type="scientific">Marinomonas gallaica</name>
    <dbReference type="NCBI Taxonomy" id="1806667"/>
    <lineage>
        <taxon>Bacteria</taxon>
        <taxon>Pseudomonadati</taxon>
        <taxon>Pseudomonadota</taxon>
        <taxon>Gammaproteobacteria</taxon>
        <taxon>Oceanospirillales</taxon>
        <taxon>Oceanospirillaceae</taxon>
        <taxon>Marinomonas</taxon>
    </lineage>
</organism>
<keyword evidence="4" id="KW-0275">Fatty acid biosynthesis</keyword>
<reference evidence="5 8" key="1">
    <citation type="submission" date="2016-06" db="EMBL/GenBank/DDBJ databases">
        <authorList>
            <person name="Kjaerup R.B."/>
            <person name="Dalgaard T.S."/>
            <person name="Juul-Madsen H.R."/>
        </authorList>
    </citation>
    <scope>NUCLEOTIDE SEQUENCE [LARGE SCALE GENOMIC DNA]</scope>
    <source>
        <strain evidence="5 8">CECT 5115</strain>
    </source>
</reference>
<dbReference type="Proteomes" id="UP000092871">
    <property type="component" value="Unassembled WGS sequence"/>
</dbReference>
<evidence type="ECO:0000256" key="3">
    <source>
        <dbReference type="ARBA" id="ARBA00023098"/>
    </source>
</evidence>